<protein>
    <recommendedName>
        <fullName evidence="3">Lipoprotein</fullName>
    </recommendedName>
</protein>
<evidence type="ECO:0000313" key="1">
    <source>
        <dbReference type="EMBL" id="MBB6228703.1"/>
    </source>
</evidence>
<keyword evidence="2" id="KW-1185">Reference proteome</keyword>
<dbReference type="InterPro" id="IPR045500">
    <property type="entry name" value="DUF6491"/>
</dbReference>
<dbReference type="Pfam" id="PF20101">
    <property type="entry name" value="DUF6491"/>
    <property type="match status" value="1"/>
</dbReference>
<dbReference type="AlphaFoldDB" id="A0A841LCI3"/>
<dbReference type="RefSeq" id="WP_184201516.1">
    <property type="nucleotide sequence ID" value="NZ_BMOX01000075.1"/>
</dbReference>
<comment type="caution">
    <text evidence="1">The sequence shown here is derived from an EMBL/GenBank/DDBJ whole genome shotgun (WGS) entry which is preliminary data.</text>
</comment>
<dbReference type="Proteomes" id="UP000538147">
    <property type="component" value="Unassembled WGS sequence"/>
</dbReference>
<sequence>MVRAFLVSMVAVLAVGGCTTRPPEAVAALTPTGEAVNCLLVQNIRETRVIDDQTIDFYTRNGDVYRNRLPNGCPQLGFERAFSYQTSVNQLCNVDIITVLMTTSPLQRGASCGLGKFTPIAKPAP</sequence>
<dbReference type="PROSITE" id="PS51257">
    <property type="entry name" value="PROKAR_LIPOPROTEIN"/>
    <property type="match status" value="1"/>
</dbReference>
<evidence type="ECO:0000313" key="2">
    <source>
        <dbReference type="Proteomes" id="UP000538147"/>
    </source>
</evidence>
<gene>
    <name evidence="1" type="ORF">FHS79_002893</name>
</gene>
<accession>A0A841LCI3</accession>
<evidence type="ECO:0008006" key="3">
    <source>
        <dbReference type="Google" id="ProtNLM"/>
    </source>
</evidence>
<organism evidence="1 2">
    <name type="scientific">Polymorphobacter multimanifer</name>
    <dbReference type="NCBI Taxonomy" id="1070431"/>
    <lineage>
        <taxon>Bacteria</taxon>
        <taxon>Pseudomonadati</taxon>
        <taxon>Pseudomonadota</taxon>
        <taxon>Alphaproteobacteria</taxon>
        <taxon>Sphingomonadales</taxon>
        <taxon>Sphingosinicellaceae</taxon>
        <taxon>Polymorphobacter</taxon>
    </lineage>
</organism>
<name>A0A841LCI3_9SPHN</name>
<reference evidence="1 2" key="1">
    <citation type="submission" date="2020-08" db="EMBL/GenBank/DDBJ databases">
        <title>Genomic Encyclopedia of Type Strains, Phase IV (KMG-IV): sequencing the most valuable type-strain genomes for metagenomic binning, comparative biology and taxonomic classification.</title>
        <authorList>
            <person name="Goeker M."/>
        </authorList>
    </citation>
    <scope>NUCLEOTIDE SEQUENCE [LARGE SCALE GENOMIC DNA]</scope>
    <source>
        <strain evidence="1 2">DSM 102189</strain>
    </source>
</reference>
<proteinExistence type="predicted"/>
<dbReference type="EMBL" id="JACIIV010000022">
    <property type="protein sequence ID" value="MBB6228703.1"/>
    <property type="molecule type" value="Genomic_DNA"/>
</dbReference>